<gene>
    <name evidence="7" type="ORF">O6P43_018085</name>
</gene>
<dbReference type="SUPFAM" id="SSF53383">
    <property type="entry name" value="PLP-dependent transferases"/>
    <property type="match status" value="1"/>
</dbReference>
<dbReference type="Pfam" id="PF00155">
    <property type="entry name" value="Aminotran_1_2"/>
    <property type="match status" value="1"/>
</dbReference>
<comment type="cofactor">
    <cofactor evidence="1">
        <name>pyridoxal 5'-phosphate</name>
        <dbReference type="ChEBI" id="CHEBI:597326"/>
    </cofactor>
</comment>
<comment type="caution">
    <text evidence="7">The sequence shown here is derived from an EMBL/GenBank/DDBJ whole genome shotgun (WGS) entry which is preliminary data.</text>
</comment>
<dbReference type="InterPro" id="IPR015424">
    <property type="entry name" value="PyrdxlP-dep_Trfase"/>
</dbReference>
<dbReference type="GO" id="GO:0006520">
    <property type="term" value="P:amino acid metabolic process"/>
    <property type="evidence" value="ECO:0007669"/>
    <property type="project" value="InterPro"/>
</dbReference>
<dbReference type="GO" id="GO:0008483">
    <property type="term" value="F:transaminase activity"/>
    <property type="evidence" value="ECO:0007669"/>
    <property type="project" value="UniProtKB-KW"/>
</dbReference>
<sequence>MGSHGNLARRALETEMPVMVKIQELIRGAKNAVSLAQGVVHWQPPKQALDKVKELVWEPSISRYGADEGVTELREALLRKLRQENKLHKSSVMVTAGANQAFVNLVLTLCDAGDSVVMFAPYYFNSYMSFQMTGITNILVGPGNSETLYPDADWLEKILLETKPVPKLVNVVNPGNPSGTYIPEPLLKRISDLCKDAGSWLVVDNTYEYFMYDGLKHSCLEGNHIVNIFSFSKAYGMMGWRVGYIAYPSEVEGFAAQLLKVQDNIPICASIISQYLALFSLEVGPEWVTDRVKELGKNRAIVLEALSPLGEGSVKGGEGAIYLWAKLPDEFIDDFKVVHWLAHRHGVVVIPGSASGCPGNIRISFGGLIETDCKAAAEKLKRGLEELVRVGMVQ</sequence>
<dbReference type="InterPro" id="IPR004838">
    <property type="entry name" value="NHTrfase_class1_PyrdxlP-BS"/>
</dbReference>
<organism evidence="7 8">
    <name type="scientific">Quillaja saponaria</name>
    <name type="common">Soap bark tree</name>
    <dbReference type="NCBI Taxonomy" id="32244"/>
    <lineage>
        <taxon>Eukaryota</taxon>
        <taxon>Viridiplantae</taxon>
        <taxon>Streptophyta</taxon>
        <taxon>Embryophyta</taxon>
        <taxon>Tracheophyta</taxon>
        <taxon>Spermatophyta</taxon>
        <taxon>Magnoliopsida</taxon>
        <taxon>eudicotyledons</taxon>
        <taxon>Gunneridae</taxon>
        <taxon>Pentapetalae</taxon>
        <taxon>rosids</taxon>
        <taxon>fabids</taxon>
        <taxon>Fabales</taxon>
        <taxon>Quillajaceae</taxon>
        <taxon>Quillaja</taxon>
    </lineage>
</organism>
<keyword evidence="5" id="KW-0663">Pyridoxal phosphate</keyword>
<protein>
    <submittedName>
        <fullName evidence="7">Aspartate aminotransferase</fullName>
    </submittedName>
</protein>
<dbReference type="CDD" id="cd00609">
    <property type="entry name" value="AAT_like"/>
    <property type="match status" value="1"/>
</dbReference>
<reference evidence="7" key="1">
    <citation type="journal article" date="2023" name="Science">
        <title>Elucidation of the pathway for biosynthesis of saponin adjuvants from the soapbark tree.</title>
        <authorList>
            <person name="Reed J."/>
            <person name="Orme A."/>
            <person name="El-Demerdash A."/>
            <person name="Owen C."/>
            <person name="Martin L.B.B."/>
            <person name="Misra R.C."/>
            <person name="Kikuchi S."/>
            <person name="Rejzek M."/>
            <person name="Martin A.C."/>
            <person name="Harkess A."/>
            <person name="Leebens-Mack J."/>
            <person name="Louveau T."/>
            <person name="Stephenson M.J."/>
            <person name="Osbourn A."/>
        </authorList>
    </citation>
    <scope>NUCLEOTIDE SEQUENCE</scope>
    <source>
        <strain evidence="7">S10</strain>
    </source>
</reference>
<dbReference type="InterPro" id="IPR015421">
    <property type="entry name" value="PyrdxlP-dep_Trfase_major"/>
</dbReference>
<evidence type="ECO:0000256" key="1">
    <source>
        <dbReference type="ARBA" id="ARBA00001933"/>
    </source>
</evidence>
<evidence type="ECO:0000256" key="4">
    <source>
        <dbReference type="ARBA" id="ARBA00022679"/>
    </source>
</evidence>
<keyword evidence="4" id="KW-0808">Transferase</keyword>
<proteinExistence type="inferred from homology"/>
<dbReference type="PANTHER" id="PTHR46383:SF5">
    <property type="entry name" value="AMINOTRANSFERASE CLASS I_CLASSII DOMAIN-CONTAINING PROTEIN"/>
    <property type="match status" value="1"/>
</dbReference>
<feature type="domain" description="Aminotransferase class I/classII large" evidence="6">
    <location>
        <begin position="33"/>
        <end position="380"/>
    </location>
</feature>
<dbReference type="Gene3D" id="3.40.640.10">
    <property type="entry name" value="Type I PLP-dependent aspartate aminotransferase-like (Major domain)"/>
    <property type="match status" value="1"/>
</dbReference>
<dbReference type="Proteomes" id="UP001163823">
    <property type="component" value="Chromosome 7"/>
</dbReference>
<evidence type="ECO:0000256" key="3">
    <source>
        <dbReference type="ARBA" id="ARBA00022576"/>
    </source>
</evidence>
<dbReference type="AlphaFoldDB" id="A0AAD7LRE1"/>
<dbReference type="InterPro" id="IPR050596">
    <property type="entry name" value="AspAT/PAT-like"/>
</dbReference>
<dbReference type="PROSITE" id="PS00105">
    <property type="entry name" value="AA_TRANSFER_CLASS_1"/>
    <property type="match status" value="1"/>
</dbReference>
<keyword evidence="3 7" id="KW-0032">Aminotransferase</keyword>
<evidence type="ECO:0000259" key="6">
    <source>
        <dbReference type="Pfam" id="PF00155"/>
    </source>
</evidence>
<dbReference type="EMBL" id="JARAOO010000007">
    <property type="protein sequence ID" value="KAJ7962929.1"/>
    <property type="molecule type" value="Genomic_DNA"/>
</dbReference>
<evidence type="ECO:0000313" key="8">
    <source>
        <dbReference type="Proteomes" id="UP001163823"/>
    </source>
</evidence>
<dbReference type="InterPro" id="IPR004839">
    <property type="entry name" value="Aminotransferase_I/II_large"/>
</dbReference>
<name>A0AAD7LRE1_QUISA</name>
<dbReference type="GO" id="GO:0030170">
    <property type="term" value="F:pyridoxal phosphate binding"/>
    <property type="evidence" value="ECO:0007669"/>
    <property type="project" value="InterPro"/>
</dbReference>
<comment type="similarity">
    <text evidence="2">Belongs to the class-I pyridoxal-phosphate-dependent aminotransferase family.</text>
</comment>
<dbReference type="KEGG" id="qsa:O6P43_018085"/>
<dbReference type="PANTHER" id="PTHR46383">
    <property type="entry name" value="ASPARTATE AMINOTRANSFERASE"/>
    <property type="match status" value="1"/>
</dbReference>
<accession>A0AAD7LRE1</accession>
<keyword evidence="8" id="KW-1185">Reference proteome</keyword>
<evidence type="ECO:0000313" key="7">
    <source>
        <dbReference type="EMBL" id="KAJ7962929.1"/>
    </source>
</evidence>
<evidence type="ECO:0000256" key="2">
    <source>
        <dbReference type="ARBA" id="ARBA00007441"/>
    </source>
</evidence>
<evidence type="ECO:0000256" key="5">
    <source>
        <dbReference type="ARBA" id="ARBA00022898"/>
    </source>
</evidence>